<evidence type="ECO:0000313" key="1">
    <source>
        <dbReference type="EMBL" id="CAB4757491.1"/>
    </source>
</evidence>
<reference evidence="1" key="1">
    <citation type="submission" date="2020-05" db="EMBL/GenBank/DDBJ databases">
        <authorList>
            <person name="Chiriac C."/>
            <person name="Salcher M."/>
            <person name="Ghai R."/>
            <person name="Kavagutti S V."/>
        </authorList>
    </citation>
    <scope>NUCLEOTIDE SEQUENCE</scope>
</reference>
<accession>A0A6J6UCB6</accession>
<organism evidence="1">
    <name type="scientific">freshwater metagenome</name>
    <dbReference type="NCBI Taxonomy" id="449393"/>
    <lineage>
        <taxon>unclassified sequences</taxon>
        <taxon>metagenomes</taxon>
        <taxon>ecological metagenomes</taxon>
    </lineage>
</organism>
<proteinExistence type="predicted"/>
<gene>
    <name evidence="1" type="ORF">UFOPK2872_00298</name>
</gene>
<name>A0A6J6UCB6_9ZZZZ</name>
<sequence>MQLGCKPPSGLCCKLWVNREARCKHFAACLACHAQLVECWPWALWVHVVGSNGGDASPVVDARVEQNTEIVAQVWRCLQVNAWGKQYASRSDRPHVLVMWARCFVLHAGAWLGQEVLHDYFLHVAVSRMRLGNCHQCVDAIFARLANAHQDSCGERNLQLACPFQCVEASLRHFVGRATMAFQIVAQRFNHHSLRRRHRTKHLQFVAVQSACVCVRQQTSFVQHQLSHVVQVVNCRVVAVVGKPLLCNVVSQLWSFAQCEERFVAAGARALLGYCQHLFGRHVWVL</sequence>
<dbReference type="EMBL" id="CAEZZM010000019">
    <property type="protein sequence ID" value="CAB4757491.1"/>
    <property type="molecule type" value="Genomic_DNA"/>
</dbReference>
<protein>
    <submittedName>
        <fullName evidence="1">Unannotated protein</fullName>
    </submittedName>
</protein>
<dbReference type="AlphaFoldDB" id="A0A6J6UCB6"/>